<comment type="caution">
    <text evidence="1">The sequence shown here is derived from an EMBL/GenBank/DDBJ whole genome shotgun (WGS) entry which is preliminary data.</text>
</comment>
<dbReference type="InterPro" id="IPR029062">
    <property type="entry name" value="Class_I_gatase-like"/>
</dbReference>
<dbReference type="RefSeq" id="WP_006706754.1">
    <property type="nucleotide sequence ID" value="NZ_AGCA01000273.1"/>
</dbReference>
<dbReference type="Proteomes" id="UP000004116">
    <property type="component" value="Unassembled WGS sequence"/>
</dbReference>
<dbReference type="Pfam" id="PF07722">
    <property type="entry name" value="Peptidase_C26"/>
    <property type="match status" value="1"/>
</dbReference>
<dbReference type="AlphaFoldDB" id="G2GZ65"/>
<evidence type="ECO:0000313" key="1">
    <source>
        <dbReference type="EMBL" id="EGY28956.1"/>
    </source>
</evidence>
<name>G2GZ65_9ENTR</name>
<dbReference type="SUPFAM" id="SSF141571">
    <property type="entry name" value="Pentapeptide repeat-like"/>
    <property type="match status" value="1"/>
</dbReference>
<dbReference type="Gene3D" id="3.40.50.880">
    <property type="match status" value="1"/>
</dbReference>
<keyword evidence="2" id="KW-1185">Reference proteome</keyword>
<dbReference type="SUPFAM" id="SSF52317">
    <property type="entry name" value="Class I glutamine amidotransferase-like"/>
    <property type="match status" value="1"/>
</dbReference>
<reference evidence="1 2" key="1">
    <citation type="journal article" date="2012" name="Genome Res.">
        <title>Genomic basis of endosymbiont-conferred protection against an insect parasitoid.</title>
        <authorList>
            <person name="Hansen A.K."/>
            <person name="Vorburger C."/>
            <person name="Moran N.A."/>
        </authorList>
    </citation>
    <scope>NUCLEOTIDE SEQUENCE [LARGE SCALE GENOMIC DNA]</scope>
    <source>
        <strain evidence="2">R5.15</strain>
    </source>
</reference>
<dbReference type="OrthoDB" id="5519212at2"/>
<dbReference type="EMBL" id="AGCA01000273">
    <property type="protein sequence ID" value="EGY28956.1"/>
    <property type="molecule type" value="Genomic_DNA"/>
</dbReference>
<dbReference type="Gene3D" id="2.160.20.80">
    <property type="entry name" value="E3 ubiquitin-protein ligase SopA"/>
    <property type="match status" value="1"/>
</dbReference>
<protein>
    <submittedName>
        <fullName evidence="1">Uncharacterized protein</fullName>
    </submittedName>
</protein>
<accession>G2GZ65</accession>
<dbReference type="InterPro" id="IPR011697">
    <property type="entry name" value="Peptidase_C26"/>
</dbReference>
<sequence>MPHPTTLADSTTVRVLHPKDSKQAHHLNVIQSTLTGTKQSPVKFSVAEAARQQGHLKPVRLSELTHILTEQRKKDSKKHIDLATHLKAHGYCTEIFNVHLEDSKLLSNCDLKGISFTSCTFKSCKFEQSYFINSELNNITFERCEFKNSTFMNTPLIKCKFNHCDMFETMFIAAKLDYVEFLQYKIIGCSFEDSIINKSLFKNGMLMGTHFLNATISDSTLEENKSSLGSAEFFGNLQYFNMQQCNENTSSKNPKVAILVNPESLGITVPLLYTNLNEKVKAIPLRITAQPQRVTKKQINNEVETILSNIKTSSDKETPIAQQLLKAAKEKPEDYPGITLIFAKAKKLSETVNAFCLPGGEDIPAALYGEENHTKNQWKGDYRGFQMVNVYFGASLIQNITGHTLIKTKYVLVDEKKKASLYGTAFLKNSVMGISWHHQAITSETAAKKHLEASVLHQTSSVDNGSIIKASELQYSGSVPAILLQFHPEFYIRDNTKPLSPELEANKIFWQILSEATRTYEKSKILKAELKTFWREDK</sequence>
<proteinExistence type="predicted"/>
<gene>
    <name evidence="1" type="ORF">Rin_00010800</name>
</gene>
<evidence type="ECO:0000313" key="2">
    <source>
        <dbReference type="Proteomes" id="UP000004116"/>
    </source>
</evidence>
<organism evidence="1 2">
    <name type="scientific">Candidatus Regiella insecticola 5.15</name>
    <dbReference type="NCBI Taxonomy" id="1005043"/>
    <lineage>
        <taxon>Bacteria</taxon>
        <taxon>Pseudomonadati</taxon>
        <taxon>Pseudomonadota</taxon>
        <taxon>Gammaproteobacteria</taxon>
        <taxon>Enterobacterales</taxon>
        <taxon>Enterobacteriaceae</taxon>
        <taxon>aphid secondary symbionts</taxon>
        <taxon>Candidatus Regiella</taxon>
    </lineage>
</organism>